<sequence length="102" mass="11090">MPAKLADPEKIADGGQKIKAEGKFLGNAKTPLKQGVDGVDRGMKGFMLSEACESFKDRFETVVDSHQDMTESQAKRLGYCADDWAAADNAAGEEFNAFDQEL</sequence>
<dbReference type="Proteomes" id="UP000308760">
    <property type="component" value="Unassembled WGS sequence"/>
</dbReference>
<organism evidence="1 2">
    <name type="scientific">Glycomyces buryatensis</name>
    <dbReference type="NCBI Taxonomy" id="2570927"/>
    <lineage>
        <taxon>Bacteria</taxon>
        <taxon>Bacillati</taxon>
        <taxon>Actinomycetota</taxon>
        <taxon>Actinomycetes</taxon>
        <taxon>Glycomycetales</taxon>
        <taxon>Glycomycetaceae</taxon>
        <taxon>Glycomyces</taxon>
    </lineage>
</organism>
<protein>
    <submittedName>
        <fullName evidence="1">Uncharacterized protein</fullName>
    </submittedName>
</protein>
<reference evidence="1 2" key="2">
    <citation type="submission" date="2019-05" db="EMBL/GenBank/DDBJ databases">
        <title>Glycomyces buryatensis sp. nov.</title>
        <authorList>
            <person name="Nikitina E."/>
        </authorList>
    </citation>
    <scope>NUCLEOTIDE SEQUENCE [LARGE SCALE GENOMIC DNA]</scope>
    <source>
        <strain evidence="1 2">18</strain>
    </source>
</reference>
<accession>A0A4S8PVB9</accession>
<dbReference type="AlphaFoldDB" id="A0A4S8PVB9"/>
<reference evidence="2" key="1">
    <citation type="submission" date="2019-04" db="EMBL/GenBank/DDBJ databases">
        <title>Nocardioides xinjiangensis sp. nov.</title>
        <authorList>
            <person name="Liu S."/>
        </authorList>
    </citation>
    <scope>NUCLEOTIDE SEQUENCE [LARGE SCALE GENOMIC DNA]</scope>
    <source>
        <strain evidence="2">18</strain>
    </source>
</reference>
<evidence type="ECO:0000313" key="1">
    <source>
        <dbReference type="EMBL" id="THV34391.1"/>
    </source>
</evidence>
<comment type="caution">
    <text evidence="1">The sequence shown here is derived from an EMBL/GenBank/DDBJ whole genome shotgun (WGS) entry which is preliminary data.</text>
</comment>
<dbReference type="EMBL" id="STGY01000080">
    <property type="protein sequence ID" value="THV34391.1"/>
    <property type="molecule type" value="Genomic_DNA"/>
</dbReference>
<proteinExistence type="predicted"/>
<name>A0A4S8PVB9_9ACTN</name>
<evidence type="ECO:0000313" key="2">
    <source>
        <dbReference type="Proteomes" id="UP000308760"/>
    </source>
</evidence>
<keyword evidence="2" id="KW-1185">Reference proteome</keyword>
<gene>
    <name evidence="1" type="ORF">FAB82_24365</name>
</gene>
<dbReference type="RefSeq" id="WP_136537169.1">
    <property type="nucleotide sequence ID" value="NZ_STGY01000080.1"/>
</dbReference>